<dbReference type="GO" id="GO:0051213">
    <property type="term" value="F:dioxygenase activity"/>
    <property type="evidence" value="ECO:0007669"/>
    <property type="project" value="UniProtKB-KW"/>
</dbReference>
<name>A0ABW7AYW5_9ACTN</name>
<organism evidence="6 7">
    <name type="scientific">Streptomyces cinerochromogenes</name>
    <dbReference type="NCBI Taxonomy" id="66422"/>
    <lineage>
        <taxon>Bacteria</taxon>
        <taxon>Bacillati</taxon>
        <taxon>Actinomycetota</taxon>
        <taxon>Actinomycetes</taxon>
        <taxon>Kitasatosporales</taxon>
        <taxon>Streptomycetaceae</taxon>
        <taxon>Streptomyces</taxon>
    </lineage>
</organism>
<keyword evidence="7" id="KW-1185">Reference proteome</keyword>
<dbReference type="SUPFAM" id="SSF51197">
    <property type="entry name" value="Clavaminate synthase-like"/>
    <property type="match status" value="1"/>
</dbReference>
<evidence type="ECO:0000259" key="5">
    <source>
        <dbReference type="Pfam" id="PF02668"/>
    </source>
</evidence>
<sequence>MLDASTRSERLFADHFVNLRAPHASDVIAAQLRETGLVTLDGLTTRQEVLSFASRLMSITPHPHGAPDGLTLIHNTGSHAHRAGFAGLGNGELLPHTERSGTPAPPRLILLVCLQPASAGGETLLADGRDVHARLVSENRAAAVALCQPRTAYFGAGAGHASQVFTVQADGQISIRLRQDGLARWSPIVQPYLPVLRSAITASHRRLRLRAGQGYLLDNHRWLHARTRFTGDRRLLRALGEPRFALPDGFTPCPTASVLSRTSGAV</sequence>
<keyword evidence="2" id="KW-0560">Oxidoreductase</keyword>
<evidence type="ECO:0000313" key="7">
    <source>
        <dbReference type="Proteomes" id="UP001604267"/>
    </source>
</evidence>
<comment type="cofactor">
    <cofactor evidence="1">
        <name>Fe(2+)</name>
        <dbReference type="ChEBI" id="CHEBI:29033"/>
    </cofactor>
</comment>
<accession>A0ABW7AYW5</accession>
<reference evidence="6 7" key="1">
    <citation type="submission" date="2024-10" db="EMBL/GenBank/DDBJ databases">
        <title>The Natural Products Discovery Center: Release of the First 8490 Sequenced Strains for Exploring Actinobacteria Biosynthetic Diversity.</title>
        <authorList>
            <person name="Kalkreuter E."/>
            <person name="Kautsar S.A."/>
            <person name="Yang D."/>
            <person name="Bader C.D."/>
            <person name="Teijaro C.N."/>
            <person name="Fluegel L."/>
            <person name="Davis C.M."/>
            <person name="Simpson J.R."/>
            <person name="Lauterbach L."/>
            <person name="Steele A.D."/>
            <person name="Gui C."/>
            <person name="Meng S."/>
            <person name="Li G."/>
            <person name="Viehrig K."/>
            <person name="Ye F."/>
            <person name="Su P."/>
            <person name="Kiefer A.F."/>
            <person name="Nichols A."/>
            <person name="Cepeda A.J."/>
            <person name="Yan W."/>
            <person name="Fan B."/>
            <person name="Jiang Y."/>
            <person name="Adhikari A."/>
            <person name="Zheng C.-J."/>
            <person name="Schuster L."/>
            <person name="Cowan T.M."/>
            <person name="Smanski M.J."/>
            <person name="Chevrette M.G."/>
            <person name="De Carvalho L.P.S."/>
            <person name="Shen B."/>
        </authorList>
    </citation>
    <scope>NUCLEOTIDE SEQUENCE [LARGE SCALE GENOMIC DNA]</scope>
    <source>
        <strain evidence="6 7">NPDC048320</strain>
    </source>
</reference>
<feature type="domain" description="TauD/TfdA-like" evidence="5">
    <location>
        <begin position="16"/>
        <end position="238"/>
    </location>
</feature>
<evidence type="ECO:0000313" key="6">
    <source>
        <dbReference type="EMBL" id="MFG3010083.1"/>
    </source>
</evidence>
<evidence type="ECO:0000256" key="2">
    <source>
        <dbReference type="ARBA" id="ARBA00023002"/>
    </source>
</evidence>
<dbReference type="PANTHER" id="PTHR10696:SF56">
    <property type="entry name" value="TAUD_TFDA-LIKE DOMAIN-CONTAINING PROTEIN"/>
    <property type="match status" value="1"/>
</dbReference>
<evidence type="ECO:0000256" key="3">
    <source>
        <dbReference type="ARBA" id="ARBA00023004"/>
    </source>
</evidence>
<dbReference type="Pfam" id="PF02668">
    <property type="entry name" value="TauD"/>
    <property type="match status" value="1"/>
</dbReference>
<keyword evidence="4" id="KW-0045">Antibiotic biosynthesis</keyword>
<dbReference type="EMBL" id="JBICYV010000003">
    <property type="protein sequence ID" value="MFG3010083.1"/>
    <property type="molecule type" value="Genomic_DNA"/>
</dbReference>
<dbReference type="InterPro" id="IPR003819">
    <property type="entry name" value="TauD/TfdA-like"/>
</dbReference>
<protein>
    <submittedName>
        <fullName evidence="6">TauD/TfdA family dioxygenase</fullName>
    </submittedName>
</protein>
<proteinExistence type="predicted"/>
<evidence type="ECO:0000256" key="4">
    <source>
        <dbReference type="ARBA" id="ARBA00023194"/>
    </source>
</evidence>
<dbReference type="InterPro" id="IPR050411">
    <property type="entry name" value="AlphaKG_dependent_hydroxylases"/>
</dbReference>
<dbReference type="InterPro" id="IPR042098">
    <property type="entry name" value="TauD-like_sf"/>
</dbReference>
<evidence type="ECO:0000256" key="1">
    <source>
        <dbReference type="ARBA" id="ARBA00001954"/>
    </source>
</evidence>
<dbReference type="RefSeq" id="WP_392816111.1">
    <property type="nucleotide sequence ID" value="NZ_JBICYV010000003.1"/>
</dbReference>
<comment type="caution">
    <text evidence="6">The sequence shown here is derived from an EMBL/GenBank/DDBJ whole genome shotgun (WGS) entry which is preliminary data.</text>
</comment>
<keyword evidence="6" id="KW-0223">Dioxygenase</keyword>
<gene>
    <name evidence="6" type="ORF">ACGFZB_06440</name>
</gene>
<dbReference type="PANTHER" id="PTHR10696">
    <property type="entry name" value="GAMMA-BUTYROBETAINE HYDROXYLASE-RELATED"/>
    <property type="match status" value="1"/>
</dbReference>
<dbReference type="Gene3D" id="3.60.130.10">
    <property type="entry name" value="Clavaminate synthase-like"/>
    <property type="match status" value="1"/>
</dbReference>
<keyword evidence="3" id="KW-0408">Iron</keyword>
<dbReference type="Proteomes" id="UP001604267">
    <property type="component" value="Unassembled WGS sequence"/>
</dbReference>